<dbReference type="Proteomes" id="UP000798488">
    <property type="component" value="Unassembled WGS sequence"/>
</dbReference>
<sequence length="59" mass="6435">MIMIIALTIIFLVAVAIKTINYGRWSAGQGNWRGAIGLYVIALLLLALPAAVYIYNQVV</sequence>
<reference evidence="2" key="1">
    <citation type="submission" date="2016-02" db="EMBL/GenBank/DDBJ databases">
        <title>Draft Genome Sequence of Sporotomaculum syntrophicum Strain FB, a Syntrophic Benzoate Degrader.</title>
        <authorList>
            <person name="Nobu M.K."/>
            <person name="Narihiro T."/>
            <person name="Qiu Y.-L."/>
            <person name="Ohashi A."/>
            <person name="Liu W.-T."/>
            <person name="Yuji S."/>
        </authorList>
    </citation>
    <scope>NUCLEOTIDE SEQUENCE</scope>
    <source>
        <strain evidence="2">FB</strain>
    </source>
</reference>
<name>A0A9D2WNH6_9FIRM</name>
<keyword evidence="1" id="KW-1133">Transmembrane helix</keyword>
<dbReference type="EMBL" id="LSRS01000005">
    <property type="protein sequence ID" value="KAF1084443.1"/>
    <property type="molecule type" value="Genomic_DNA"/>
</dbReference>
<gene>
    <name evidence="2" type="ORF">SPSYN_02220</name>
</gene>
<keyword evidence="3" id="KW-1185">Reference proteome</keyword>
<keyword evidence="1" id="KW-0472">Membrane</keyword>
<comment type="caution">
    <text evidence="2">The sequence shown here is derived from an EMBL/GenBank/DDBJ whole genome shotgun (WGS) entry which is preliminary data.</text>
</comment>
<evidence type="ECO:0000313" key="2">
    <source>
        <dbReference type="EMBL" id="KAF1084443.1"/>
    </source>
</evidence>
<organism evidence="2 3">
    <name type="scientific">Sporotomaculum syntrophicum</name>
    <dbReference type="NCBI Taxonomy" id="182264"/>
    <lineage>
        <taxon>Bacteria</taxon>
        <taxon>Bacillati</taxon>
        <taxon>Bacillota</taxon>
        <taxon>Clostridia</taxon>
        <taxon>Eubacteriales</taxon>
        <taxon>Desulfallaceae</taxon>
        <taxon>Sporotomaculum</taxon>
    </lineage>
</organism>
<evidence type="ECO:0000256" key="1">
    <source>
        <dbReference type="SAM" id="Phobius"/>
    </source>
</evidence>
<feature type="transmembrane region" description="Helical" evidence="1">
    <location>
        <begin position="32"/>
        <end position="55"/>
    </location>
</feature>
<proteinExistence type="predicted"/>
<evidence type="ECO:0000313" key="3">
    <source>
        <dbReference type="Proteomes" id="UP000798488"/>
    </source>
</evidence>
<accession>A0A9D2WNH6</accession>
<dbReference type="RefSeq" id="WP_161822526.1">
    <property type="nucleotide sequence ID" value="NZ_LSRS01000005.1"/>
</dbReference>
<protein>
    <submittedName>
        <fullName evidence="2">Uncharacterized protein</fullName>
    </submittedName>
</protein>
<keyword evidence="1" id="KW-0812">Transmembrane</keyword>
<dbReference type="AlphaFoldDB" id="A0A9D2WNH6"/>